<accession>A0A8X8D6K7</accession>
<dbReference type="InterPro" id="IPR004320">
    <property type="entry name" value="BPS1_pln"/>
</dbReference>
<reference evidence="1" key="1">
    <citation type="journal article" date="2020" name="bioRxiv">
        <title>Hybrid origin of Populus tomentosa Carr. identified through genome sequencing and phylogenomic analysis.</title>
        <authorList>
            <person name="An X."/>
            <person name="Gao K."/>
            <person name="Chen Z."/>
            <person name="Li J."/>
            <person name="Yang X."/>
            <person name="Yang X."/>
            <person name="Zhou J."/>
            <person name="Guo T."/>
            <person name="Zhao T."/>
            <person name="Huang S."/>
            <person name="Miao D."/>
            <person name="Khan W.U."/>
            <person name="Rao P."/>
            <person name="Ye M."/>
            <person name="Lei B."/>
            <person name="Liao W."/>
            <person name="Wang J."/>
            <person name="Ji L."/>
            <person name="Li Y."/>
            <person name="Guo B."/>
            <person name="Mustafa N.S."/>
            <person name="Li S."/>
            <person name="Yun Q."/>
            <person name="Keller S.R."/>
            <person name="Mao J."/>
            <person name="Zhang R."/>
            <person name="Strauss S.H."/>
        </authorList>
    </citation>
    <scope>NUCLEOTIDE SEQUENCE</scope>
    <source>
        <strain evidence="1">GM15</strain>
        <tissue evidence="1">Leaf</tissue>
    </source>
</reference>
<dbReference type="Proteomes" id="UP000886885">
    <property type="component" value="Chromosome 4A"/>
</dbReference>
<dbReference type="EMBL" id="JAAWWB010000007">
    <property type="protein sequence ID" value="KAG6779720.1"/>
    <property type="molecule type" value="Genomic_DNA"/>
</dbReference>
<evidence type="ECO:0000313" key="2">
    <source>
        <dbReference type="Proteomes" id="UP000886885"/>
    </source>
</evidence>
<keyword evidence="2" id="KW-1185">Reference proteome</keyword>
<comment type="caution">
    <text evidence="1">The sequence shown here is derived from an EMBL/GenBank/DDBJ whole genome shotgun (WGS) entry which is preliminary data.</text>
</comment>
<name>A0A8X8D6K7_POPTO</name>
<evidence type="ECO:0000313" key="1">
    <source>
        <dbReference type="EMBL" id="KAG6779720.1"/>
    </source>
</evidence>
<sequence length="351" mass="39873">MAVFWKVESSSNGSQSLPAALQLLSLSYNLARDTEVKDGDLVFLFYNRGFRTSNIRHINKSPLVCCRCNHHSYMPTDGNHVELNQYFQSSDVFSEKEKWLSLQSVPKPAFMLDPTVCPLDHTQSFLNLREIVTRVRDSQATSTSFSSSIGHKPSSLQDLLLDVCNSTKDAQLQPKEYIHELQSVLRRRQGLGSEIRKYIASRKVVKKAIKKALKNLKGIENKCKFSSEDPEIVTMIRMLREVESISLAVFESLLPFISEPKSQAKKSGWSLFSKLIHHQRIAYEEEETNVNEFAVADAALESPLSRKTDKMMNAQKKLSSLELCIEDLENGIEGLYRGMIKTRASFLNIFI</sequence>
<dbReference type="OrthoDB" id="1701699at2759"/>
<dbReference type="GO" id="GO:0048367">
    <property type="term" value="P:shoot system development"/>
    <property type="evidence" value="ECO:0007669"/>
    <property type="project" value="InterPro"/>
</dbReference>
<dbReference type="AlphaFoldDB" id="A0A8X8D6K7"/>
<dbReference type="GO" id="GO:0048364">
    <property type="term" value="P:root development"/>
    <property type="evidence" value="ECO:0007669"/>
    <property type="project" value="InterPro"/>
</dbReference>
<proteinExistence type="predicted"/>
<protein>
    <submittedName>
        <fullName evidence="1">Uncharacterized protein</fullName>
    </submittedName>
</protein>
<organism evidence="1 2">
    <name type="scientific">Populus tomentosa</name>
    <name type="common">Chinese white poplar</name>
    <dbReference type="NCBI Taxonomy" id="118781"/>
    <lineage>
        <taxon>Eukaryota</taxon>
        <taxon>Viridiplantae</taxon>
        <taxon>Streptophyta</taxon>
        <taxon>Embryophyta</taxon>
        <taxon>Tracheophyta</taxon>
        <taxon>Spermatophyta</taxon>
        <taxon>Magnoliopsida</taxon>
        <taxon>eudicotyledons</taxon>
        <taxon>Gunneridae</taxon>
        <taxon>Pentapetalae</taxon>
        <taxon>rosids</taxon>
        <taxon>fabids</taxon>
        <taxon>Malpighiales</taxon>
        <taxon>Salicaceae</taxon>
        <taxon>Saliceae</taxon>
        <taxon>Populus</taxon>
    </lineage>
</organism>
<dbReference type="PANTHER" id="PTHR31509">
    <property type="entry name" value="BPS1-LIKE PROTEIN"/>
    <property type="match status" value="1"/>
</dbReference>
<dbReference type="Pfam" id="PF03087">
    <property type="entry name" value="BPS1"/>
    <property type="match status" value="1"/>
</dbReference>
<gene>
    <name evidence="1" type="ORF">POTOM_016115</name>
</gene>